<dbReference type="OrthoDB" id="2733241at2"/>
<reference evidence="1 2" key="1">
    <citation type="submission" date="2018-10" db="EMBL/GenBank/DDBJ databases">
        <title>Phylogenomics of Brevibacillus.</title>
        <authorList>
            <person name="Dunlap C."/>
        </authorList>
    </citation>
    <scope>NUCLEOTIDE SEQUENCE [LARGE SCALE GENOMIC DNA]</scope>
    <source>
        <strain evidence="1 2">DSM 100115</strain>
    </source>
</reference>
<dbReference type="Pfam" id="PF14107">
    <property type="entry name" value="DUF4280"/>
    <property type="match status" value="1"/>
</dbReference>
<name>A0A3M8BE07_9BACL</name>
<gene>
    <name evidence="1" type="ORF">EDM57_01495</name>
</gene>
<evidence type="ECO:0000313" key="2">
    <source>
        <dbReference type="Proteomes" id="UP000268829"/>
    </source>
</evidence>
<protein>
    <submittedName>
        <fullName evidence="1">DUF4280 domain-containing protein</fullName>
    </submittedName>
</protein>
<comment type="caution">
    <text evidence="1">The sequence shown here is derived from an EMBL/GenBank/DDBJ whole genome shotgun (WGS) entry which is preliminary data.</text>
</comment>
<dbReference type="EMBL" id="RHHS01000006">
    <property type="protein sequence ID" value="RNB61503.1"/>
    <property type="molecule type" value="Genomic_DNA"/>
</dbReference>
<proteinExistence type="predicted"/>
<dbReference type="AlphaFoldDB" id="A0A3M8BE07"/>
<dbReference type="Proteomes" id="UP000268829">
    <property type="component" value="Unassembled WGS sequence"/>
</dbReference>
<accession>A0A3M8BE07</accession>
<sequence>MQGGTRYVVRGAKMRCNCGSHARRINLPVSHGSYVNGKPMMNSEDYKAGENIAHFGICSSPSNPSNATIYLIAEDGQNIAGKPCTPLICAPWLQAKEETRVEGKAALTTDSQLICGYQGVIRFLTDGQHDE</sequence>
<keyword evidence="2" id="KW-1185">Reference proteome</keyword>
<organism evidence="1 2">
    <name type="scientific">Brevibacillus gelatini</name>
    <dbReference type="NCBI Taxonomy" id="1655277"/>
    <lineage>
        <taxon>Bacteria</taxon>
        <taxon>Bacillati</taxon>
        <taxon>Bacillota</taxon>
        <taxon>Bacilli</taxon>
        <taxon>Bacillales</taxon>
        <taxon>Paenibacillaceae</taxon>
        <taxon>Brevibacillus</taxon>
    </lineage>
</organism>
<evidence type="ECO:0000313" key="1">
    <source>
        <dbReference type="EMBL" id="RNB61503.1"/>
    </source>
</evidence>
<dbReference type="RefSeq" id="WP_122903010.1">
    <property type="nucleotide sequence ID" value="NZ_CP154342.1"/>
</dbReference>
<dbReference type="InterPro" id="IPR025460">
    <property type="entry name" value="DUF4280"/>
</dbReference>